<keyword evidence="5" id="KW-1185">Reference proteome</keyword>
<dbReference type="PANTHER" id="PTHR21349">
    <property type="entry name" value="50S RIBOSOMAL PROTEIN L21"/>
    <property type="match status" value="1"/>
</dbReference>
<dbReference type="GO" id="GO:0003735">
    <property type="term" value="F:structural constituent of ribosome"/>
    <property type="evidence" value="ECO:0007669"/>
    <property type="project" value="TreeGrafter"/>
</dbReference>
<protein>
    <recommendedName>
        <fullName evidence="2">Large ribosomal subunit protein bL21m</fullName>
    </recommendedName>
</protein>
<feature type="region of interest" description="Disordered" evidence="3">
    <location>
        <begin position="36"/>
        <end position="83"/>
    </location>
</feature>
<comment type="similarity">
    <text evidence="1">Belongs to the bacterial ribosomal protein bL21 family.</text>
</comment>
<dbReference type="InterPro" id="IPR028909">
    <property type="entry name" value="bL21-like"/>
</dbReference>
<dbReference type="GO" id="GO:0005762">
    <property type="term" value="C:mitochondrial large ribosomal subunit"/>
    <property type="evidence" value="ECO:0007669"/>
    <property type="project" value="TreeGrafter"/>
</dbReference>
<sequence>MLAQSFRRSLLETRGVLPPTFLLPFSARLSTVPSAAEQSSIPESLVNSKTNTSLPTKDSRTTSRITSPPIQSTLKSPNPAITQPPPFPTPLPETVKTLLPLLSSQPPYYLTAHIHGRPYLLTAGDTLRLPFRMSNVQPGDTLRLNRATHIGSRDYTLSAPAAIKGTRDGPKKTFYLDERLFICRATVLGTESEPMRVKEKTKRRMRHIRKVKSKHRFTVLRITELDVKSVGDVEGKE</sequence>
<evidence type="ECO:0000313" key="4">
    <source>
        <dbReference type="EMBL" id="OCL01834.1"/>
    </source>
</evidence>
<evidence type="ECO:0000256" key="2">
    <source>
        <dbReference type="ARBA" id="ARBA00044129"/>
    </source>
</evidence>
<gene>
    <name evidence="4" type="ORF">AOQ84DRAFT_204449</name>
</gene>
<evidence type="ECO:0000256" key="3">
    <source>
        <dbReference type="SAM" id="MobiDB-lite"/>
    </source>
</evidence>
<dbReference type="InterPro" id="IPR036164">
    <property type="entry name" value="bL21-like_sf"/>
</dbReference>
<proteinExistence type="inferred from homology"/>
<feature type="compositionally biased region" description="Polar residues" evidence="3">
    <location>
        <begin position="36"/>
        <end position="76"/>
    </location>
</feature>
<reference evidence="4 5" key="1">
    <citation type="journal article" date="2016" name="Nat. Commun.">
        <title>Ectomycorrhizal ecology is imprinted in the genome of the dominant symbiotic fungus Cenococcum geophilum.</title>
        <authorList>
            <consortium name="DOE Joint Genome Institute"/>
            <person name="Peter M."/>
            <person name="Kohler A."/>
            <person name="Ohm R.A."/>
            <person name="Kuo A."/>
            <person name="Krutzmann J."/>
            <person name="Morin E."/>
            <person name="Arend M."/>
            <person name="Barry K.W."/>
            <person name="Binder M."/>
            <person name="Choi C."/>
            <person name="Clum A."/>
            <person name="Copeland A."/>
            <person name="Grisel N."/>
            <person name="Haridas S."/>
            <person name="Kipfer T."/>
            <person name="LaButti K."/>
            <person name="Lindquist E."/>
            <person name="Lipzen A."/>
            <person name="Maire R."/>
            <person name="Meier B."/>
            <person name="Mihaltcheva S."/>
            <person name="Molinier V."/>
            <person name="Murat C."/>
            <person name="Poggeler S."/>
            <person name="Quandt C.A."/>
            <person name="Sperisen C."/>
            <person name="Tritt A."/>
            <person name="Tisserant E."/>
            <person name="Crous P.W."/>
            <person name="Henrissat B."/>
            <person name="Nehls U."/>
            <person name="Egli S."/>
            <person name="Spatafora J.W."/>
            <person name="Grigoriev I.V."/>
            <person name="Martin F.M."/>
        </authorList>
    </citation>
    <scope>NUCLEOTIDE SEQUENCE [LARGE SCALE GENOMIC DNA]</scope>
    <source>
        <strain evidence="4 5">CBS 207.34</strain>
    </source>
</reference>
<dbReference type="AlphaFoldDB" id="A0A8E2JM63"/>
<dbReference type="EMBL" id="KV751052">
    <property type="protein sequence ID" value="OCL01834.1"/>
    <property type="molecule type" value="Genomic_DNA"/>
</dbReference>
<evidence type="ECO:0000313" key="5">
    <source>
        <dbReference type="Proteomes" id="UP000250140"/>
    </source>
</evidence>
<name>A0A8E2JM63_9PEZI</name>
<dbReference type="OrthoDB" id="5994at2759"/>
<organism evidence="4 5">
    <name type="scientific">Glonium stellatum</name>
    <dbReference type="NCBI Taxonomy" id="574774"/>
    <lineage>
        <taxon>Eukaryota</taxon>
        <taxon>Fungi</taxon>
        <taxon>Dikarya</taxon>
        <taxon>Ascomycota</taxon>
        <taxon>Pezizomycotina</taxon>
        <taxon>Dothideomycetes</taxon>
        <taxon>Pleosporomycetidae</taxon>
        <taxon>Gloniales</taxon>
        <taxon>Gloniaceae</taxon>
        <taxon>Glonium</taxon>
    </lineage>
</organism>
<dbReference type="Pfam" id="PF00829">
    <property type="entry name" value="Ribosomal_L21p"/>
    <property type="match status" value="1"/>
</dbReference>
<accession>A0A8E2JM63</accession>
<dbReference type="SUPFAM" id="SSF141091">
    <property type="entry name" value="L21p-like"/>
    <property type="match status" value="1"/>
</dbReference>
<dbReference type="Proteomes" id="UP000250140">
    <property type="component" value="Unassembled WGS sequence"/>
</dbReference>
<evidence type="ECO:0000256" key="1">
    <source>
        <dbReference type="ARBA" id="ARBA00008563"/>
    </source>
</evidence>
<dbReference type="PANTHER" id="PTHR21349:SF0">
    <property type="entry name" value="LARGE RIBOSOMAL SUBUNIT PROTEIN BL21M"/>
    <property type="match status" value="1"/>
</dbReference>